<accession>A0A6A6P4J8</accession>
<evidence type="ECO:0000256" key="1">
    <source>
        <dbReference type="SAM" id="MobiDB-lite"/>
    </source>
</evidence>
<proteinExistence type="predicted"/>
<evidence type="ECO:0000313" key="2">
    <source>
        <dbReference type="EMBL" id="KAF2458911.1"/>
    </source>
</evidence>
<feature type="compositionally biased region" description="Basic and acidic residues" evidence="1">
    <location>
        <begin position="179"/>
        <end position="190"/>
    </location>
</feature>
<gene>
    <name evidence="2" type="ORF">BDY21DRAFT_362433</name>
</gene>
<evidence type="ECO:0000313" key="3">
    <source>
        <dbReference type="Proteomes" id="UP000799766"/>
    </source>
</evidence>
<feature type="region of interest" description="Disordered" evidence="1">
    <location>
        <begin position="150"/>
        <end position="202"/>
    </location>
</feature>
<dbReference type="AlphaFoldDB" id="A0A6A6P4J8"/>
<dbReference type="EMBL" id="MU001676">
    <property type="protein sequence ID" value="KAF2458911.1"/>
    <property type="molecule type" value="Genomic_DNA"/>
</dbReference>
<sequence>MLILTDGHQTRDSVAVPGTDAGLTEATELNDGDGDGYGDECEVGGPTKPRNRIEATPLSQHWQASEYEPNRLTSGVQGYTEKPTAGASGDNYSILIVTGRGDKAPIRYYGRNFYVKPLEQGFWVLTGFVREHGDMRSHDGDAVGIQAPQYMTSSSKPGRPAPQRHVWSPERQAGHSRRSRGDAVDERSTESDSETSIAGDASSFSDIDWINQGLK</sequence>
<organism evidence="2 3">
    <name type="scientific">Lineolata rhizophorae</name>
    <dbReference type="NCBI Taxonomy" id="578093"/>
    <lineage>
        <taxon>Eukaryota</taxon>
        <taxon>Fungi</taxon>
        <taxon>Dikarya</taxon>
        <taxon>Ascomycota</taxon>
        <taxon>Pezizomycotina</taxon>
        <taxon>Dothideomycetes</taxon>
        <taxon>Dothideomycetes incertae sedis</taxon>
        <taxon>Lineolatales</taxon>
        <taxon>Lineolataceae</taxon>
        <taxon>Lineolata</taxon>
    </lineage>
</organism>
<reference evidence="2" key="1">
    <citation type="journal article" date="2020" name="Stud. Mycol.">
        <title>101 Dothideomycetes genomes: a test case for predicting lifestyles and emergence of pathogens.</title>
        <authorList>
            <person name="Haridas S."/>
            <person name="Albert R."/>
            <person name="Binder M."/>
            <person name="Bloem J."/>
            <person name="Labutti K."/>
            <person name="Salamov A."/>
            <person name="Andreopoulos B."/>
            <person name="Baker S."/>
            <person name="Barry K."/>
            <person name="Bills G."/>
            <person name="Bluhm B."/>
            <person name="Cannon C."/>
            <person name="Castanera R."/>
            <person name="Culley D."/>
            <person name="Daum C."/>
            <person name="Ezra D."/>
            <person name="Gonzalez J."/>
            <person name="Henrissat B."/>
            <person name="Kuo A."/>
            <person name="Liang C."/>
            <person name="Lipzen A."/>
            <person name="Lutzoni F."/>
            <person name="Magnuson J."/>
            <person name="Mondo S."/>
            <person name="Nolan M."/>
            <person name="Ohm R."/>
            <person name="Pangilinan J."/>
            <person name="Park H.-J."/>
            <person name="Ramirez L."/>
            <person name="Alfaro M."/>
            <person name="Sun H."/>
            <person name="Tritt A."/>
            <person name="Yoshinaga Y."/>
            <person name="Zwiers L.-H."/>
            <person name="Turgeon B."/>
            <person name="Goodwin S."/>
            <person name="Spatafora J."/>
            <person name="Crous P."/>
            <person name="Grigoriev I."/>
        </authorList>
    </citation>
    <scope>NUCLEOTIDE SEQUENCE</scope>
    <source>
        <strain evidence="2">ATCC 16933</strain>
    </source>
</reference>
<protein>
    <submittedName>
        <fullName evidence="2">Uncharacterized protein</fullName>
    </submittedName>
</protein>
<dbReference type="Proteomes" id="UP000799766">
    <property type="component" value="Unassembled WGS sequence"/>
</dbReference>
<keyword evidence="3" id="KW-1185">Reference proteome</keyword>
<name>A0A6A6P4J8_9PEZI</name>